<protein>
    <submittedName>
        <fullName evidence="1">Uncharacterized protein</fullName>
    </submittedName>
</protein>
<reference evidence="1" key="2">
    <citation type="submission" date="2018-05" db="EMBL/GenBank/DDBJ databases">
        <title>OpunRS2 (Oryza punctata Reference Sequence Version 2).</title>
        <authorList>
            <person name="Zhang J."/>
            <person name="Kudrna D."/>
            <person name="Lee S."/>
            <person name="Talag J."/>
            <person name="Welchert J."/>
            <person name="Wing R.A."/>
        </authorList>
    </citation>
    <scope>NUCLEOTIDE SEQUENCE [LARGE SCALE GENOMIC DNA]</scope>
</reference>
<reference evidence="1" key="1">
    <citation type="submission" date="2015-04" db="UniProtKB">
        <authorList>
            <consortium name="EnsemblPlants"/>
        </authorList>
    </citation>
    <scope>IDENTIFICATION</scope>
</reference>
<sequence>MPRRFLFQKFSCVLSRSMANRPTSAEGGGVSAINNVFNGALRRFSTVLPNNHGLPVSQAKCLNSIQSPHAATKVNHPTIGVVPFEGYTRASRTFFSCTKPNHLPSLGATNYLESAAAEFEASGDAFRRDMRNIRIVWSVVAAIWCANYDSRRRSQSRLSNGCHGDKS</sequence>
<dbReference type="Gramene" id="OPUNC05G24370.1">
    <property type="protein sequence ID" value="OPUNC05G24370.1"/>
    <property type="gene ID" value="OPUNC05G24370"/>
</dbReference>
<dbReference type="AlphaFoldDB" id="A0A0E0L630"/>
<accession>A0A0E0L630</accession>
<name>A0A0E0L630_ORYPU</name>
<keyword evidence="2" id="KW-1185">Reference proteome</keyword>
<dbReference type="Proteomes" id="UP000026962">
    <property type="component" value="Chromosome 5"/>
</dbReference>
<evidence type="ECO:0000313" key="1">
    <source>
        <dbReference type="EnsemblPlants" id="OPUNC05G24370.1"/>
    </source>
</evidence>
<proteinExistence type="predicted"/>
<dbReference type="HOGENOM" id="CLU_149606_0_0_1"/>
<organism evidence="1">
    <name type="scientific">Oryza punctata</name>
    <name type="common">Red rice</name>
    <dbReference type="NCBI Taxonomy" id="4537"/>
    <lineage>
        <taxon>Eukaryota</taxon>
        <taxon>Viridiplantae</taxon>
        <taxon>Streptophyta</taxon>
        <taxon>Embryophyta</taxon>
        <taxon>Tracheophyta</taxon>
        <taxon>Spermatophyta</taxon>
        <taxon>Magnoliopsida</taxon>
        <taxon>Liliopsida</taxon>
        <taxon>Poales</taxon>
        <taxon>Poaceae</taxon>
        <taxon>BOP clade</taxon>
        <taxon>Oryzoideae</taxon>
        <taxon>Oryzeae</taxon>
        <taxon>Oryzinae</taxon>
        <taxon>Oryza</taxon>
    </lineage>
</organism>
<dbReference type="EnsemblPlants" id="OPUNC05G24370.1">
    <property type="protein sequence ID" value="OPUNC05G24370.1"/>
    <property type="gene ID" value="OPUNC05G24370"/>
</dbReference>
<evidence type="ECO:0000313" key="2">
    <source>
        <dbReference type="Proteomes" id="UP000026962"/>
    </source>
</evidence>